<sequence>MRLLFLVLLLAVCASCGFFDTKLGRKIKEAMESIHTTLNSTALLAIRKKIHKLEDRVKTRMALSPKRKAFLSKILKRIALIKKDHVLPQGDSIEEINEHKKIGELLYQGDIVLTDDQANEIVHDAEAQAGNRTKRQAFRDWRYPQTLWSDGVNYFFDPSACW</sequence>
<protein>
    <submittedName>
        <fullName evidence="2">Uncharacterized protein</fullName>
    </submittedName>
</protein>
<evidence type="ECO:0000256" key="1">
    <source>
        <dbReference type="SAM" id="SignalP"/>
    </source>
</evidence>
<dbReference type="Proteomes" id="UP000252519">
    <property type="component" value="Unassembled WGS sequence"/>
</dbReference>
<dbReference type="AlphaFoldDB" id="A0A368GVY6"/>
<feature type="non-terminal residue" evidence="2">
    <location>
        <position position="162"/>
    </location>
</feature>
<reference evidence="2 3" key="1">
    <citation type="submission" date="2014-10" db="EMBL/GenBank/DDBJ databases">
        <title>Draft genome of the hookworm Ancylostoma caninum.</title>
        <authorList>
            <person name="Mitreva M."/>
        </authorList>
    </citation>
    <scope>NUCLEOTIDE SEQUENCE [LARGE SCALE GENOMIC DNA]</scope>
    <source>
        <strain evidence="2 3">Baltimore</strain>
    </source>
</reference>
<keyword evidence="1" id="KW-0732">Signal</keyword>
<evidence type="ECO:0000313" key="3">
    <source>
        <dbReference type="Proteomes" id="UP000252519"/>
    </source>
</evidence>
<feature type="chain" id="PRO_5017000962" evidence="1">
    <location>
        <begin position="17"/>
        <end position="162"/>
    </location>
</feature>
<keyword evidence="3" id="KW-1185">Reference proteome</keyword>
<comment type="caution">
    <text evidence="2">The sequence shown here is derived from an EMBL/GenBank/DDBJ whole genome shotgun (WGS) entry which is preliminary data.</text>
</comment>
<feature type="signal peptide" evidence="1">
    <location>
        <begin position="1"/>
        <end position="16"/>
    </location>
</feature>
<dbReference type="EMBL" id="JOJR01000066">
    <property type="protein sequence ID" value="RCN47180.1"/>
    <property type="molecule type" value="Genomic_DNA"/>
</dbReference>
<proteinExistence type="predicted"/>
<dbReference type="STRING" id="29170.A0A368GVY6"/>
<gene>
    <name evidence="2" type="ORF">ANCCAN_06757</name>
</gene>
<dbReference type="OrthoDB" id="5858430at2759"/>
<evidence type="ECO:0000313" key="2">
    <source>
        <dbReference type="EMBL" id="RCN47180.1"/>
    </source>
</evidence>
<organism evidence="2 3">
    <name type="scientific">Ancylostoma caninum</name>
    <name type="common">Dog hookworm</name>
    <dbReference type="NCBI Taxonomy" id="29170"/>
    <lineage>
        <taxon>Eukaryota</taxon>
        <taxon>Metazoa</taxon>
        <taxon>Ecdysozoa</taxon>
        <taxon>Nematoda</taxon>
        <taxon>Chromadorea</taxon>
        <taxon>Rhabditida</taxon>
        <taxon>Rhabditina</taxon>
        <taxon>Rhabditomorpha</taxon>
        <taxon>Strongyloidea</taxon>
        <taxon>Ancylostomatidae</taxon>
        <taxon>Ancylostomatinae</taxon>
        <taxon>Ancylostoma</taxon>
    </lineage>
</organism>
<accession>A0A368GVY6</accession>
<name>A0A368GVY6_ANCCA</name>